<accession>A0A8X6I4F6</accession>
<dbReference type="EMBL" id="BMAV01024077">
    <property type="protein sequence ID" value="GFS29934.1"/>
    <property type="molecule type" value="Genomic_DNA"/>
</dbReference>
<dbReference type="OrthoDB" id="10017160at2759"/>
<feature type="domain" description="Mos1 transposase HTH" evidence="1">
    <location>
        <begin position="64"/>
        <end position="100"/>
    </location>
</feature>
<evidence type="ECO:0000259" key="1">
    <source>
        <dbReference type="Pfam" id="PF17906"/>
    </source>
</evidence>
<gene>
    <name evidence="2" type="ORF">TNIN_483631</name>
</gene>
<dbReference type="Proteomes" id="UP000886998">
    <property type="component" value="Unassembled WGS sequence"/>
</dbReference>
<sequence length="134" mass="15380">MGERRHSRKTRKSPIYTIDGKSLQIKRWHCCSACAKRRPASLSFEPRYRYGEKVRFEFVVAEEVRAVICYEWARGVSGTEIHNRLVEVYGPGVMSKQMVREGVAHSVMTSAKWSDILRAGRTRTATKQMQISAT</sequence>
<protein>
    <recommendedName>
        <fullName evidence="1">Mos1 transposase HTH domain-containing protein</fullName>
    </recommendedName>
</protein>
<dbReference type="Pfam" id="PF17906">
    <property type="entry name" value="HTH_48"/>
    <property type="match status" value="1"/>
</dbReference>
<comment type="caution">
    <text evidence="2">The sequence shown here is derived from an EMBL/GenBank/DDBJ whole genome shotgun (WGS) entry which is preliminary data.</text>
</comment>
<dbReference type="Gene3D" id="1.10.10.1450">
    <property type="match status" value="1"/>
</dbReference>
<dbReference type="AlphaFoldDB" id="A0A8X6I4F6"/>
<proteinExistence type="predicted"/>
<dbReference type="InterPro" id="IPR041426">
    <property type="entry name" value="Mos1_HTH"/>
</dbReference>
<name>A0A8X6I4F6_9ARAC</name>
<evidence type="ECO:0000313" key="3">
    <source>
        <dbReference type="Proteomes" id="UP000886998"/>
    </source>
</evidence>
<reference evidence="2" key="1">
    <citation type="submission" date="2020-08" db="EMBL/GenBank/DDBJ databases">
        <title>Multicomponent nature underlies the extraordinary mechanical properties of spider dragline silk.</title>
        <authorList>
            <person name="Kono N."/>
            <person name="Nakamura H."/>
            <person name="Mori M."/>
            <person name="Yoshida Y."/>
            <person name="Ohtoshi R."/>
            <person name="Malay A.D."/>
            <person name="Moran D.A.P."/>
            <person name="Tomita M."/>
            <person name="Numata K."/>
            <person name="Arakawa K."/>
        </authorList>
    </citation>
    <scope>NUCLEOTIDE SEQUENCE</scope>
</reference>
<keyword evidence="3" id="KW-1185">Reference proteome</keyword>
<evidence type="ECO:0000313" key="2">
    <source>
        <dbReference type="EMBL" id="GFS29934.1"/>
    </source>
</evidence>
<organism evidence="2 3">
    <name type="scientific">Trichonephila inaurata madagascariensis</name>
    <dbReference type="NCBI Taxonomy" id="2747483"/>
    <lineage>
        <taxon>Eukaryota</taxon>
        <taxon>Metazoa</taxon>
        <taxon>Ecdysozoa</taxon>
        <taxon>Arthropoda</taxon>
        <taxon>Chelicerata</taxon>
        <taxon>Arachnida</taxon>
        <taxon>Araneae</taxon>
        <taxon>Araneomorphae</taxon>
        <taxon>Entelegynae</taxon>
        <taxon>Araneoidea</taxon>
        <taxon>Nephilidae</taxon>
        <taxon>Trichonephila</taxon>
        <taxon>Trichonephila inaurata</taxon>
    </lineage>
</organism>